<sequence>MSTVDIAGWSRQYEANQKLPYLPDGNYDFDQAVAELRSAVAEIAPNAADWVSPVLRVLRHRPGLAAQVLHDREPTCLSCGGRKHCLGCDDTRPQAKRLWQGWRFVSPLNRWETVERVEQTSEYAPMRVWTDQTGPDYSWLIPGFRRLDAAGPALRPHGTAEIRIVEYDYARDAPMFAVATLDTVHSPEVADHLAEARYSREDGWKVRHRPDGGGDPVVVDCGRSKAKARTALRAAARQHAKALGVKVAQ</sequence>
<dbReference type="AlphaFoldDB" id="A0AAU7M6C6"/>
<protein>
    <submittedName>
        <fullName evidence="1">Uncharacterized protein</fullName>
    </submittedName>
</protein>
<name>A0AAU7M6C6_9ACTN</name>
<organism evidence="1">
    <name type="scientific">Micromonospora sp. CCTCC AA 2012012</name>
    <dbReference type="NCBI Taxonomy" id="3111921"/>
    <lineage>
        <taxon>Bacteria</taxon>
        <taxon>Bacillati</taxon>
        <taxon>Actinomycetota</taxon>
        <taxon>Actinomycetes</taxon>
        <taxon>Micromonosporales</taxon>
        <taxon>Micromonosporaceae</taxon>
        <taxon>Micromonospora</taxon>
    </lineage>
</organism>
<accession>A0AAU7M6C6</accession>
<evidence type="ECO:0000313" key="2">
    <source>
        <dbReference type="EMBL" id="XCH73694.1"/>
    </source>
</evidence>
<proteinExistence type="predicted"/>
<gene>
    <name evidence="2" type="ORF">ABUL08_25990</name>
    <name evidence="1" type="ORF">VK199_25910</name>
</gene>
<dbReference type="EMBL" id="CP157762">
    <property type="protein sequence ID" value="XBP92997.1"/>
    <property type="molecule type" value="Genomic_DNA"/>
</dbReference>
<dbReference type="EMBL" id="CP159342">
    <property type="protein sequence ID" value="XCH73694.1"/>
    <property type="molecule type" value="Genomic_DNA"/>
</dbReference>
<evidence type="ECO:0000313" key="1">
    <source>
        <dbReference type="EMBL" id="XBP92997.1"/>
    </source>
</evidence>
<reference evidence="1" key="1">
    <citation type="submission" date="2024-01" db="EMBL/GenBank/DDBJ databases">
        <title>The genome sequence of Micromonospora mangrovi CCTCC AA 2012012.</title>
        <authorList>
            <person name="Gao J."/>
        </authorList>
    </citation>
    <scope>NUCLEOTIDE SEQUENCE</scope>
    <source>
        <strain evidence="1">CCTCC AA 2012012</strain>
    </source>
</reference>
<reference evidence="2" key="2">
    <citation type="submission" date="2024-06" db="EMBL/GenBank/DDBJ databases">
        <title>Micromonospora mangrovi CCTCC AA 2012012 genome sequences.</title>
        <authorList>
            <person name="Gao J."/>
        </authorList>
    </citation>
    <scope>NUCLEOTIDE SEQUENCE</scope>
    <source>
        <strain evidence="2">CCTCC AA 2012012</strain>
    </source>
</reference>
<dbReference type="RefSeq" id="WP_350932624.1">
    <property type="nucleotide sequence ID" value="NZ_CP157762.1"/>
</dbReference>